<accession>A0A1J4MWE3</accession>
<evidence type="ECO:0000259" key="2">
    <source>
        <dbReference type="PROSITE" id="PS51025"/>
    </source>
</evidence>
<dbReference type="Pfam" id="PF01480">
    <property type="entry name" value="PWI"/>
    <property type="match status" value="1"/>
</dbReference>
<sequence>MNIFEEAIDISRIPTDIIYRWIRDKIIRILGNEDDIVIDFCVNQLLYKTRISVIDEERQITPQEFIKNTEGFLKGETENFVKDLWKFLIEYSKREENIVNINDCKSGNPRSSTKSYKGEKRYISNNTVRHDQKRRIDYSKEFYTRSNRHIEDSKDQDWYYNQQNCYHSEYLRSNKYKYSRDKNYYMNREYKEVSNKYYDYSERERSPYSYENIRSEKRLINLSYNKRKGSLSRSISPDSINSRKLPNYMSKKRKLLSSEESCEITSQQMDITIKNSLNMGETFGKEDKCNYSELNLYQCMEDIDSNSKVKEKVGNSSTQDGIFKDTERNLNESNKKETDTVNNLNGTCKLDSDGLVSSRLLSDRRNSSINNYETTRSEDTISEQEKYLRQKALELIKRRKSESKVSMRSKSEEDLRRRALEKLKQKIPNIRRANINI</sequence>
<dbReference type="VEuPathDB" id="CryptoDB:cand_020670"/>
<dbReference type="InterPro" id="IPR036483">
    <property type="entry name" value="PWI_dom_sf"/>
</dbReference>
<reference evidence="3 4" key="1">
    <citation type="submission" date="2016-10" db="EMBL/GenBank/DDBJ databases">
        <title>Reductive evolution of mitochondrial metabolism and differential evolution of invasion-related proteins in Cryptosporidium.</title>
        <authorList>
            <person name="Liu S."/>
            <person name="Roellig D.M."/>
            <person name="Guo Y."/>
            <person name="Li N."/>
            <person name="Frace M.A."/>
            <person name="Tang K."/>
            <person name="Zhang L."/>
            <person name="Feng Y."/>
            <person name="Xiao L."/>
        </authorList>
    </citation>
    <scope>NUCLEOTIDE SEQUENCE [LARGE SCALE GENOMIC DNA]</scope>
    <source>
        <strain evidence="3">30847</strain>
    </source>
</reference>
<dbReference type="GeneID" id="92366251"/>
<gene>
    <name evidence="3" type="ORF">cand_020670</name>
</gene>
<dbReference type="SMART" id="SM00311">
    <property type="entry name" value="PWI"/>
    <property type="match status" value="1"/>
</dbReference>
<organism evidence="3 4">
    <name type="scientific">Cryptosporidium andersoni</name>
    <dbReference type="NCBI Taxonomy" id="117008"/>
    <lineage>
        <taxon>Eukaryota</taxon>
        <taxon>Sar</taxon>
        <taxon>Alveolata</taxon>
        <taxon>Apicomplexa</taxon>
        <taxon>Conoidasida</taxon>
        <taxon>Coccidia</taxon>
        <taxon>Eucoccidiorida</taxon>
        <taxon>Eimeriorina</taxon>
        <taxon>Cryptosporidiidae</taxon>
        <taxon>Cryptosporidium</taxon>
    </lineage>
</organism>
<keyword evidence="1" id="KW-0507">mRNA processing</keyword>
<dbReference type="RefSeq" id="XP_067069075.1">
    <property type="nucleotide sequence ID" value="XM_067212297.1"/>
</dbReference>
<dbReference type="OrthoDB" id="163257at2759"/>
<evidence type="ECO:0000256" key="1">
    <source>
        <dbReference type="ARBA" id="ARBA00022664"/>
    </source>
</evidence>
<dbReference type="GO" id="GO:0006397">
    <property type="term" value="P:mRNA processing"/>
    <property type="evidence" value="ECO:0007669"/>
    <property type="project" value="UniProtKB-KW"/>
</dbReference>
<evidence type="ECO:0000313" key="3">
    <source>
        <dbReference type="EMBL" id="OII77229.1"/>
    </source>
</evidence>
<proteinExistence type="predicted"/>
<keyword evidence="4" id="KW-1185">Reference proteome</keyword>
<dbReference type="Proteomes" id="UP000186804">
    <property type="component" value="Unassembled WGS sequence"/>
</dbReference>
<dbReference type="PROSITE" id="PS51025">
    <property type="entry name" value="PWI"/>
    <property type="match status" value="1"/>
</dbReference>
<evidence type="ECO:0000313" key="4">
    <source>
        <dbReference type="Proteomes" id="UP000186804"/>
    </source>
</evidence>
<dbReference type="Gene3D" id="1.20.1390.10">
    <property type="entry name" value="PWI domain"/>
    <property type="match status" value="1"/>
</dbReference>
<comment type="caution">
    <text evidence="3">The sequence shown here is derived from an EMBL/GenBank/DDBJ whole genome shotgun (WGS) entry which is preliminary data.</text>
</comment>
<name>A0A1J4MWE3_9CRYT</name>
<dbReference type="InterPro" id="IPR002483">
    <property type="entry name" value="PWI_dom"/>
</dbReference>
<dbReference type="AlphaFoldDB" id="A0A1J4MWE3"/>
<dbReference type="SUPFAM" id="SSF101233">
    <property type="entry name" value="PWI domain"/>
    <property type="match status" value="1"/>
</dbReference>
<feature type="domain" description="PWI" evidence="2">
    <location>
        <begin position="1"/>
        <end position="106"/>
    </location>
</feature>
<dbReference type="EMBL" id="LRBS01000044">
    <property type="protein sequence ID" value="OII77229.1"/>
    <property type="molecule type" value="Genomic_DNA"/>
</dbReference>
<protein>
    <submittedName>
        <fullName evidence="3">PWI domain-containing protein</fullName>
    </submittedName>
</protein>